<dbReference type="PANTHER" id="PTHR46602">
    <property type="entry name" value="PROTEIN SUPPRESSOR OF GENE SILENCING 3"/>
    <property type="match status" value="1"/>
</dbReference>
<evidence type="ECO:0000313" key="8">
    <source>
        <dbReference type="EMBL" id="GKV24234.1"/>
    </source>
</evidence>
<keyword evidence="9" id="KW-1185">Reference proteome</keyword>
<evidence type="ECO:0000256" key="5">
    <source>
        <dbReference type="SAM" id="MobiDB-lite"/>
    </source>
</evidence>
<organism evidence="8 9">
    <name type="scientific">Rubroshorea leprosula</name>
    <dbReference type="NCBI Taxonomy" id="152421"/>
    <lineage>
        <taxon>Eukaryota</taxon>
        <taxon>Viridiplantae</taxon>
        <taxon>Streptophyta</taxon>
        <taxon>Embryophyta</taxon>
        <taxon>Tracheophyta</taxon>
        <taxon>Spermatophyta</taxon>
        <taxon>Magnoliopsida</taxon>
        <taxon>eudicotyledons</taxon>
        <taxon>Gunneridae</taxon>
        <taxon>Pentapetalae</taxon>
        <taxon>rosids</taxon>
        <taxon>malvids</taxon>
        <taxon>Malvales</taxon>
        <taxon>Dipterocarpaceae</taxon>
        <taxon>Rubroshorea</taxon>
    </lineage>
</organism>
<accession>A0AAV5KI11</accession>
<feature type="domain" description="XS" evidence="6">
    <location>
        <begin position="320"/>
        <end position="444"/>
    </location>
</feature>
<protein>
    <submittedName>
        <fullName evidence="8">Uncharacterized protein</fullName>
    </submittedName>
</protein>
<reference evidence="8 9" key="1">
    <citation type="journal article" date="2021" name="Commun. Biol.">
        <title>The genome of Shorea leprosula (Dipterocarpaceae) highlights the ecological relevance of drought in aseasonal tropical rainforests.</title>
        <authorList>
            <person name="Ng K.K.S."/>
            <person name="Kobayashi M.J."/>
            <person name="Fawcett J.A."/>
            <person name="Hatakeyama M."/>
            <person name="Paape T."/>
            <person name="Ng C.H."/>
            <person name="Ang C.C."/>
            <person name="Tnah L.H."/>
            <person name="Lee C.T."/>
            <person name="Nishiyama T."/>
            <person name="Sese J."/>
            <person name="O'Brien M.J."/>
            <person name="Copetti D."/>
            <person name="Mohd Noor M.I."/>
            <person name="Ong R.C."/>
            <person name="Putra M."/>
            <person name="Sireger I.Z."/>
            <person name="Indrioko S."/>
            <person name="Kosugi Y."/>
            <person name="Izuno A."/>
            <person name="Isagi Y."/>
            <person name="Lee S.L."/>
            <person name="Shimizu K.K."/>
        </authorList>
    </citation>
    <scope>NUCLEOTIDE SEQUENCE [LARGE SCALE GENOMIC DNA]</scope>
    <source>
        <strain evidence="8">214</strain>
    </source>
</reference>
<dbReference type="InterPro" id="IPR044287">
    <property type="entry name" value="SGS3"/>
</dbReference>
<dbReference type="PANTHER" id="PTHR46602:SF6">
    <property type="entry name" value="XS DOMAIN-CONTAINING PROTEIN-RELATED"/>
    <property type="match status" value="1"/>
</dbReference>
<gene>
    <name evidence="8" type="ORF">SLEP1_g33869</name>
</gene>
<evidence type="ECO:0000256" key="4">
    <source>
        <dbReference type="SAM" id="Coils"/>
    </source>
</evidence>
<dbReference type="Pfam" id="PF03468">
    <property type="entry name" value="XS"/>
    <property type="match status" value="1"/>
</dbReference>
<keyword evidence="1 4" id="KW-0175">Coiled coil</keyword>
<name>A0AAV5KI11_9ROSI</name>
<dbReference type="InterPro" id="IPR005381">
    <property type="entry name" value="Znf-XS_domain"/>
</dbReference>
<dbReference type="InterPro" id="IPR005380">
    <property type="entry name" value="XS_domain"/>
</dbReference>
<comment type="caution">
    <text evidence="8">The sequence shown here is derived from an EMBL/GenBank/DDBJ whole genome shotgun (WGS) entry which is preliminary data.</text>
</comment>
<dbReference type="Pfam" id="PF03470">
    <property type="entry name" value="zf-XS"/>
    <property type="match status" value="1"/>
</dbReference>
<evidence type="ECO:0000259" key="7">
    <source>
        <dbReference type="Pfam" id="PF03470"/>
    </source>
</evidence>
<dbReference type="CDD" id="cd12266">
    <property type="entry name" value="RRM_like_XS"/>
    <property type="match status" value="1"/>
</dbReference>
<dbReference type="AlphaFoldDB" id="A0AAV5KI11"/>
<evidence type="ECO:0000256" key="3">
    <source>
        <dbReference type="ARBA" id="ARBA00024022"/>
    </source>
</evidence>
<feature type="domain" description="Zinc finger-XS" evidence="7">
    <location>
        <begin position="248"/>
        <end position="286"/>
    </location>
</feature>
<evidence type="ECO:0000259" key="6">
    <source>
        <dbReference type="Pfam" id="PF03468"/>
    </source>
</evidence>
<dbReference type="EMBL" id="BPVZ01000065">
    <property type="protein sequence ID" value="GKV24234.1"/>
    <property type="molecule type" value="Genomic_DNA"/>
</dbReference>
<dbReference type="Proteomes" id="UP001054252">
    <property type="component" value="Unassembled WGS sequence"/>
</dbReference>
<comment type="similarity">
    <text evidence="3">Belongs to the SGS3 family.</text>
</comment>
<keyword evidence="2" id="KW-0943">RNA-mediated gene silencing</keyword>
<proteinExistence type="inferred from homology"/>
<dbReference type="GO" id="GO:0031047">
    <property type="term" value="P:regulatory ncRNA-mediated gene silencing"/>
    <property type="evidence" value="ECO:0007669"/>
    <property type="project" value="UniProtKB-KW"/>
</dbReference>
<dbReference type="InterPro" id="IPR038588">
    <property type="entry name" value="XS_domain_sf"/>
</dbReference>
<sequence length="658" mass="75325">MADSADPFPSLASVYKGPSCQVNQPSQNVADIKLGSEKDIDNNVSSLGPMNRVVSKTWFSKNSLASIRGDPPKGMQILGVKGKCGSGLTVGNALPIQPAEGDPKGMQILGVKGKCESGLAIGNALPIQTADPWGSKGTRSASPQPVSEHGLQCLSQSGPSQSDNLQGVCIKTESKVSNVFDDESEVAEYDDDDDSDVVYDSDDLDEYDYDSDASHEDRKRTKWFRKFFESFDKLTIEELKSPERQWHCPACQGGPGAIDWYRGLEPILIHAKTKKARRARLHREFATLLDEELRKRGTSITALGEVFGKWEGLNERVKDYEIVWPPMVIIMNTRYEYDENSKWIGMGNQELLDHFSSYAAIKARHSYGPKGHRGMSVLIFESSVAGYLEAVRLHKHFKEQGKDRDAWDQANKQKERTSWNSSRIPLCPGGKRQLYGYLALKEDLDIFNQHNQGKSKLKYEMTSYLETVEKQITQINYDSQQVTQLKEKMDREQRQSQALAKSLGRVSEKLRQTTKENHILKQRTKLQHEQNKEEMDAQEEFFKEQINIIYRTLDTKEDNFEKLWKAAQEKIEKSNANASVMEVENRTEETTRFMTFQDEKMEEFEAERQKLMKIHQEKKSEIMQRYWGELLELEKQLEQEATMLMEKYTPQRFGEKTT</sequence>
<feature type="region of interest" description="Disordered" evidence="5">
    <location>
        <begin position="128"/>
        <end position="166"/>
    </location>
</feature>
<feature type="compositionally biased region" description="Polar residues" evidence="5">
    <location>
        <begin position="153"/>
        <end position="165"/>
    </location>
</feature>
<feature type="coiled-coil region" evidence="4">
    <location>
        <begin position="566"/>
        <end position="621"/>
    </location>
</feature>
<evidence type="ECO:0000313" key="9">
    <source>
        <dbReference type="Proteomes" id="UP001054252"/>
    </source>
</evidence>
<dbReference type="GO" id="GO:0051607">
    <property type="term" value="P:defense response to virus"/>
    <property type="evidence" value="ECO:0007669"/>
    <property type="project" value="InterPro"/>
</dbReference>
<dbReference type="Gene3D" id="3.30.70.2890">
    <property type="entry name" value="XS domain"/>
    <property type="match status" value="1"/>
</dbReference>
<evidence type="ECO:0000256" key="2">
    <source>
        <dbReference type="ARBA" id="ARBA00023158"/>
    </source>
</evidence>
<feature type="region of interest" description="Disordered" evidence="5">
    <location>
        <begin position="181"/>
        <end position="202"/>
    </location>
</feature>
<evidence type="ECO:0000256" key="1">
    <source>
        <dbReference type="ARBA" id="ARBA00023054"/>
    </source>
</evidence>